<dbReference type="Pfam" id="PF01544">
    <property type="entry name" value="CorA"/>
    <property type="match status" value="1"/>
</dbReference>
<evidence type="ECO:0000256" key="5">
    <source>
        <dbReference type="SAM" id="MobiDB-lite"/>
    </source>
</evidence>
<comment type="caution">
    <text evidence="7">The sequence shown here is derived from an EMBL/GenBank/DDBJ whole genome shotgun (WGS) entry which is preliminary data.</text>
</comment>
<keyword evidence="4 6" id="KW-0472">Membrane</keyword>
<dbReference type="InterPro" id="IPR002523">
    <property type="entry name" value="MgTranspt_CorA/ZnTranspt_ZntB"/>
</dbReference>
<evidence type="ECO:0000313" key="7">
    <source>
        <dbReference type="EMBL" id="KAL1643156.1"/>
    </source>
</evidence>
<gene>
    <name evidence="7" type="ORF">SLS58_005125</name>
</gene>
<evidence type="ECO:0008006" key="9">
    <source>
        <dbReference type="Google" id="ProtNLM"/>
    </source>
</evidence>
<feature type="region of interest" description="Disordered" evidence="5">
    <location>
        <begin position="1"/>
        <end position="175"/>
    </location>
</feature>
<sequence length="1077" mass="119614">MSRRQPPRPYYNSASCAPYSRDHGGRHITRTRPEQRFASTIATPAVPLDDDTPEYRYGQRRPPRSSELDIDLVPTGTTRRHEPEIYRERDYYESAAYGDDSDDDYHDRHSASRYRRAPPPVQHYVKVHDDYDYDHDYRGGGGGGGGGDDVRFDASPAIRRRPPPPPPPPVASRADAQPVVYEAPAEFVVDGGGGGGGGRATEVAEAEAAAVSASSDLDDAGEIAAEEEEEEEEDQGGLLFTYSPGPAASEPGGWLGYEDPNGAKRRVASASRLDQAEKNYVSKVLRGISRQFEKPLLTQDGMQGRWMIPNFNQEFDDSSDAPSVNFICFPFFTLEKYGPPSLPENSKAHPKRTLLQTLFSSASRAQDFQQAVAQLPNTPKDHLFHVRQLWAFIVDDKFMITCSSEDPSSIAKDSVMITSQPSAADAVKTAPKYIEVSDECMNVWLLPLEKCKTWFLLHSNFLDTMRDQDIEAGFTYTVTLADIVVNEDDWPKVYEKALRTTVRISIHRGEYSLKIRTVAAGGDYDDDTDTLISEPTTEPVEFPDFELSKGHFHVFTWLARPSNGEDGSISAVRLAKALEEVQKLLLKESHPVDRKGYRSAFIEGKRNKPSYRSVRDALEALPTPTKEAQDWKRSVTGFAKDFVDIFQFYLPLDCQAPAAACFWAALRRMLDVRNVSVLERDIVVTNGEQKPILQDGSQFEDLSRISSYANRVRDLSKSISGLEVPLPSKNNPPDRFVVAWIHTCLAVCHWRPSEMSAFNHHLELAEREMASGLPNFLRSFQDQPLEKRAAAMPLGILSLLTQELLMDCTGTWPDVFNSYRDYYYLLKHRIDDDPLNRAHQKSINAFKQEIEAITAILTQQLTVLNDFRLALDQRRDHSTTTISPSTPYNYTVAPTVLDAAAAAADAKLRGFAGMRRNAEALRAAAAAQIDSNKDRQEAAVYAFTVVTVVFLPLSFVSGFLGMNTADLRDMPHRQWVFWAAALPLTALIVLLGLLGAGELGNAWAWCVGVVSLRLGRGRGRGRGRSRGGEGLGSMAYGERVAAAAAAGWRDDGDEEAAAPRTTMQGGLIKRRTVTLGR</sequence>
<reference evidence="7 8" key="1">
    <citation type="journal article" date="2023" name="Plant Dis.">
        <title>First Report of Diplodia intermedia Causing Canker and Dieback Diseases on Apple Trees in Canada.</title>
        <authorList>
            <person name="Ellouze W."/>
            <person name="Ilyukhin E."/>
            <person name="Sulman M."/>
            <person name="Ali S."/>
        </authorList>
    </citation>
    <scope>NUCLEOTIDE SEQUENCE [LARGE SCALE GENOMIC DNA]</scope>
    <source>
        <strain evidence="7 8">M45-28</strain>
    </source>
</reference>
<feature type="transmembrane region" description="Helical" evidence="6">
    <location>
        <begin position="975"/>
        <end position="994"/>
    </location>
</feature>
<feature type="region of interest" description="Disordered" evidence="5">
    <location>
        <begin position="210"/>
        <end position="236"/>
    </location>
</feature>
<feature type="compositionally biased region" description="Acidic residues" evidence="5">
    <location>
        <begin position="216"/>
        <end position="235"/>
    </location>
</feature>
<evidence type="ECO:0000256" key="6">
    <source>
        <dbReference type="SAM" id="Phobius"/>
    </source>
</evidence>
<dbReference type="PANTHER" id="PTHR47685:SF1">
    <property type="entry name" value="MAGNESIUM TRANSPORT PROTEIN CORA"/>
    <property type="match status" value="1"/>
</dbReference>
<feature type="compositionally biased region" description="Basic and acidic residues" evidence="5">
    <location>
        <begin position="79"/>
        <end position="92"/>
    </location>
</feature>
<feature type="transmembrane region" description="Helical" evidence="6">
    <location>
        <begin position="938"/>
        <end position="963"/>
    </location>
</feature>
<keyword evidence="8" id="KW-1185">Reference proteome</keyword>
<dbReference type="InterPro" id="IPR050829">
    <property type="entry name" value="CorA_MIT"/>
</dbReference>
<dbReference type="SUPFAM" id="SSF144083">
    <property type="entry name" value="Magnesium transport protein CorA, transmembrane region"/>
    <property type="match status" value="1"/>
</dbReference>
<feature type="compositionally biased region" description="Basic and acidic residues" evidence="5">
    <location>
        <begin position="126"/>
        <end position="138"/>
    </location>
</feature>
<evidence type="ECO:0000256" key="3">
    <source>
        <dbReference type="ARBA" id="ARBA00022989"/>
    </source>
</evidence>
<feature type="compositionally biased region" description="Basic and acidic residues" evidence="5">
    <location>
        <begin position="20"/>
        <end position="35"/>
    </location>
</feature>
<name>A0ABR3TRX7_9PEZI</name>
<dbReference type="Proteomes" id="UP001521184">
    <property type="component" value="Unassembled WGS sequence"/>
</dbReference>
<dbReference type="Gene3D" id="1.20.58.340">
    <property type="entry name" value="Magnesium transport protein CorA, transmembrane region"/>
    <property type="match status" value="1"/>
</dbReference>
<accession>A0ABR3TRX7</accession>
<dbReference type="PANTHER" id="PTHR47685">
    <property type="entry name" value="MAGNESIUM TRANSPORT PROTEIN CORA"/>
    <property type="match status" value="1"/>
</dbReference>
<organism evidence="7 8">
    <name type="scientific">Diplodia intermedia</name>
    <dbReference type="NCBI Taxonomy" id="856260"/>
    <lineage>
        <taxon>Eukaryota</taxon>
        <taxon>Fungi</taxon>
        <taxon>Dikarya</taxon>
        <taxon>Ascomycota</taxon>
        <taxon>Pezizomycotina</taxon>
        <taxon>Dothideomycetes</taxon>
        <taxon>Dothideomycetes incertae sedis</taxon>
        <taxon>Botryosphaeriales</taxon>
        <taxon>Botryosphaeriaceae</taxon>
        <taxon>Diplodia</taxon>
    </lineage>
</organism>
<dbReference type="InterPro" id="IPR045863">
    <property type="entry name" value="CorA_TM1_TM2"/>
</dbReference>
<comment type="subcellular location">
    <subcellularLocation>
        <location evidence="1">Membrane</location>
        <topology evidence="1">Multi-pass membrane protein</topology>
    </subcellularLocation>
</comment>
<keyword evidence="3 6" id="KW-1133">Transmembrane helix</keyword>
<keyword evidence="2 6" id="KW-0812">Transmembrane</keyword>
<proteinExistence type="predicted"/>
<protein>
    <recommendedName>
        <fullName evidence="9">Mg2+ transporter</fullName>
    </recommendedName>
</protein>
<evidence type="ECO:0000256" key="1">
    <source>
        <dbReference type="ARBA" id="ARBA00004141"/>
    </source>
</evidence>
<dbReference type="EMBL" id="JAKEKT020000029">
    <property type="protein sequence ID" value="KAL1643156.1"/>
    <property type="molecule type" value="Genomic_DNA"/>
</dbReference>
<evidence type="ECO:0000256" key="2">
    <source>
        <dbReference type="ARBA" id="ARBA00022692"/>
    </source>
</evidence>
<evidence type="ECO:0000313" key="8">
    <source>
        <dbReference type="Proteomes" id="UP001521184"/>
    </source>
</evidence>
<evidence type="ECO:0000256" key="4">
    <source>
        <dbReference type="ARBA" id="ARBA00023136"/>
    </source>
</evidence>